<evidence type="ECO:0000313" key="16">
    <source>
        <dbReference type="EMBL" id="KAG0481784.1"/>
    </source>
</evidence>
<evidence type="ECO:0000256" key="12">
    <source>
        <dbReference type="ARBA" id="ARBA00023004"/>
    </source>
</evidence>
<dbReference type="UniPathway" id="UPA00199"/>
<dbReference type="GO" id="GO:0006633">
    <property type="term" value="P:fatty acid biosynthetic process"/>
    <property type="evidence" value="ECO:0007669"/>
    <property type="project" value="UniProtKB-KW"/>
</dbReference>
<keyword evidence="13" id="KW-0443">Lipid metabolism</keyword>
<keyword evidence="14" id="KW-0275">Fatty acid biosynthesis</keyword>
<evidence type="ECO:0000256" key="9">
    <source>
        <dbReference type="ARBA" id="ARBA00022832"/>
    </source>
</evidence>
<dbReference type="InterPro" id="IPR012348">
    <property type="entry name" value="RNR-like"/>
</dbReference>
<keyword evidence="8" id="KW-0479">Metal-binding</keyword>
<sequence>MAFRFFNMAYYSWKTSPSPSLSPSPSPSLLALAAAGRFRAAKVSVATNDPLSVEKKMGAEKKVLCFRPARQVQEQVTHSMEPEKMVEMFKTLEEWAEKELLGFLKPVEKSWQPQDLLPDPSSEEFFVQVKELRQRAEEIPDEYFVCLVGEHDNRGSASHLPNLSQYVGWRGR</sequence>
<comment type="subunit">
    <text evidence="5">Homodimer.</text>
</comment>
<dbReference type="GO" id="GO:0045300">
    <property type="term" value="F:stearoyl-[ACP] desaturase activity"/>
    <property type="evidence" value="ECO:0007669"/>
    <property type="project" value="InterPro"/>
</dbReference>
<name>A0A835R425_VANPL</name>
<dbReference type="InterPro" id="IPR009078">
    <property type="entry name" value="Ferritin-like_SF"/>
</dbReference>
<keyword evidence="10" id="KW-0809">Transit peptide</keyword>
<evidence type="ECO:0000256" key="13">
    <source>
        <dbReference type="ARBA" id="ARBA00023098"/>
    </source>
</evidence>
<dbReference type="Pfam" id="PF03405">
    <property type="entry name" value="FA_desaturase_2"/>
    <property type="match status" value="1"/>
</dbReference>
<comment type="cofactor">
    <cofactor evidence="1">
        <name>Fe(2+)</name>
        <dbReference type="ChEBI" id="CHEBI:29033"/>
    </cofactor>
</comment>
<accession>A0A835R425</accession>
<dbReference type="PANTHER" id="PTHR31155:SF9">
    <property type="entry name" value="STEAROYL-[ACYL-CARRIER-PROTEIN] 9-DESATURASE 7, CHLOROPLASTIC"/>
    <property type="match status" value="1"/>
</dbReference>
<evidence type="ECO:0000256" key="10">
    <source>
        <dbReference type="ARBA" id="ARBA00022946"/>
    </source>
</evidence>
<dbReference type="PANTHER" id="PTHR31155">
    <property type="entry name" value="ACYL- ACYL-CARRIER-PROTEIN DESATURASE-RELATED"/>
    <property type="match status" value="1"/>
</dbReference>
<evidence type="ECO:0000256" key="2">
    <source>
        <dbReference type="ARBA" id="ARBA00004470"/>
    </source>
</evidence>
<evidence type="ECO:0000256" key="8">
    <source>
        <dbReference type="ARBA" id="ARBA00022723"/>
    </source>
</evidence>
<dbReference type="Proteomes" id="UP000639772">
    <property type="component" value="Unassembled WGS sequence"/>
</dbReference>
<dbReference type="OrthoDB" id="1924153at2759"/>
<reference evidence="16 17" key="1">
    <citation type="journal article" date="2020" name="Nat. Food">
        <title>A phased Vanilla planifolia genome enables genetic improvement of flavour and production.</title>
        <authorList>
            <person name="Hasing T."/>
            <person name="Tang H."/>
            <person name="Brym M."/>
            <person name="Khazi F."/>
            <person name="Huang T."/>
            <person name="Chambers A.H."/>
        </authorList>
    </citation>
    <scope>NUCLEOTIDE SEQUENCE [LARGE SCALE GENOMIC DNA]</scope>
    <source>
        <tissue evidence="16">Leaf</tissue>
    </source>
</reference>
<evidence type="ECO:0000256" key="7">
    <source>
        <dbReference type="ARBA" id="ARBA00022516"/>
    </source>
</evidence>
<dbReference type="SUPFAM" id="SSF47240">
    <property type="entry name" value="Ferritin-like"/>
    <property type="match status" value="1"/>
</dbReference>
<dbReference type="InterPro" id="IPR005067">
    <property type="entry name" value="Fatty_acid_desaturase-2"/>
</dbReference>
<comment type="subcellular location">
    <subcellularLocation>
        <location evidence="2">Plastid</location>
        <location evidence="2">Chloroplast stroma</location>
    </subcellularLocation>
</comment>
<evidence type="ECO:0000256" key="15">
    <source>
        <dbReference type="ARBA" id="ARBA00047803"/>
    </source>
</evidence>
<evidence type="ECO:0000256" key="14">
    <source>
        <dbReference type="ARBA" id="ARBA00023160"/>
    </source>
</evidence>
<dbReference type="GO" id="GO:0009570">
    <property type="term" value="C:chloroplast stroma"/>
    <property type="evidence" value="ECO:0007669"/>
    <property type="project" value="UniProtKB-SubCell"/>
</dbReference>
<keyword evidence="11" id="KW-0560">Oxidoreductase</keyword>
<comment type="caution">
    <text evidence="16">The sequence shown here is derived from an EMBL/GenBank/DDBJ whole genome shotgun (WGS) entry which is preliminary data.</text>
</comment>
<gene>
    <name evidence="16" type="ORF">HPP92_009868</name>
</gene>
<dbReference type="AlphaFoldDB" id="A0A835R425"/>
<evidence type="ECO:0000256" key="5">
    <source>
        <dbReference type="ARBA" id="ARBA00011738"/>
    </source>
</evidence>
<evidence type="ECO:0000256" key="4">
    <source>
        <dbReference type="ARBA" id="ARBA00008749"/>
    </source>
</evidence>
<comment type="catalytic activity">
    <reaction evidence="15">
        <text>hexadecanoyl-[ACP] + 2 reduced [2Fe-2S]-[ferredoxin] + O2 + 2 H(+) = (4Z)-hexadecenoyl-[ACP] + 2 oxidized [2Fe-2S]-[ferredoxin] + 2 H2O</text>
        <dbReference type="Rhea" id="RHEA:38043"/>
        <dbReference type="Rhea" id="RHEA-COMP:9652"/>
        <dbReference type="Rhea" id="RHEA-COMP:10000"/>
        <dbReference type="Rhea" id="RHEA-COMP:10001"/>
        <dbReference type="Rhea" id="RHEA-COMP:11488"/>
        <dbReference type="ChEBI" id="CHEBI:15377"/>
        <dbReference type="ChEBI" id="CHEBI:15378"/>
        <dbReference type="ChEBI" id="CHEBI:15379"/>
        <dbReference type="ChEBI" id="CHEBI:33737"/>
        <dbReference type="ChEBI" id="CHEBI:33738"/>
        <dbReference type="ChEBI" id="CHEBI:78483"/>
        <dbReference type="ChEBI" id="CHEBI:85919"/>
        <dbReference type="EC" id="1.14.19.11"/>
    </reaction>
</comment>
<keyword evidence="7" id="KW-0444">Lipid biosynthesis</keyword>
<keyword evidence="9" id="KW-0276">Fatty acid metabolism</keyword>
<organism evidence="16 17">
    <name type="scientific">Vanilla planifolia</name>
    <name type="common">Vanilla</name>
    <dbReference type="NCBI Taxonomy" id="51239"/>
    <lineage>
        <taxon>Eukaryota</taxon>
        <taxon>Viridiplantae</taxon>
        <taxon>Streptophyta</taxon>
        <taxon>Embryophyta</taxon>
        <taxon>Tracheophyta</taxon>
        <taxon>Spermatophyta</taxon>
        <taxon>Magnoliopsida</taxon>
        <taxon>Liliopsida</taxon>
        <taxon>Asparagales</taxon>
        <taxon>Orchidaceae</taxon>
        <taxon>Vanilloideae</taxon>
        <taxon>Vanilleae</taxon>
        <taxon>Vanilla</taxon>
    </lineage>
</organism>
<evidence type="ECO:0000256" key="3">
    <source>
        <dbReference type="ARBA" id="ARBA00004872"/>
    </source>
</evidence>
<dbReference type="Gene3D" id="1.10.620.20">
    <property type="entry name" value="Ribonucleotide Reductase, subunit A"/>
    <property type="match status" value="1"/>
</dbReference>
<comment type="similarity">
    <text evidence="4">Belongs to the fatty acid desaturase type 2 family.</text>
</comment>
<keyword evidence="12" id="KW-0408">Iron</keyword>
<evidence type="ECO:0000256" key="11">
    <source>
        <dbReference type="ARBA" id="ARBA00023002"/>
    </source>
</evidence>
<protein>
    <recommendedName>
        <fullName evidence="6">acyl-[acyl-carrier-protein] 4-desaturase</fullName>
        <ecNumber evidence="6">1.14.19.11</ecNumber>
    </recommendedName>
</protein>
<evidence type="ECO:0000313" key="17">
    <source>
        <dbReference type="Proteomes" id="UP000639772"/>
    </source>
</evidence>
<proteinExistence type="inferred from homology"/>
<dbReference type="EC" id="1.14.19.11" evidence="6"/>
<dbReference type="GO" id="GO:0046872">
    <property type="term" value="F:metal ion binding"/>
    <property type="evidence" value="ECO:0007669"/>
    <property type="project" value="UniProtKB-KW"/>
</dbReference>
<comment type="pathway">
    <text evidence="3">Lipid metabolism; fatty acid metabolism.</text>
</comment>
<dbReference type="EMBL" id="JADCNM010000005">
    <property type="protein sequence ID" value="KAG0481784.1"/>
    <property type="molecule type" value="Genomic_DNA"/>
</dbReference>
<evidence type="ECO:0000256" key="6">
    <source>
        <dbReference type="ARBA" id="ARBA00012015"/>
    </source>
</evidence>
<evidence type="ECO:0000256" key="1">
    <source>
        <dbReference type="ARBA" id="ARBA00001954"/>
    </source>
</evidence>